<accession>A0A7C4D181</accession>
<dbReference type="EMBL" id="DTCA01000018">
    <property type="protein sequence ID" value="HGM06862.1"/>
    <property type="molecule type" value="Genomic_DNA"/>
</dbReference>
<name>A0A7C4D181_9CREN</name>
<evidence type="ECO:0000313" key="1">
    <source>
        <dbReference type="EMBL" id="HGM06862.1"/>
    </source>
</evidence>
<dbReference type="AlphaFoldDB" id="A0A7C4D181"/>
<organism evidence="1">
    <name type="scientific">Ignisphaera aggregans</name>
    <dbReference type="NCBI Taxonomy" id="334771"/>
    <lineage>
        <taxon>Archaea</taxon>
        <taxon>Thermoproteota</taxon>
        <taxon>Thermoprotei</taxon>
        <taxon>Desulfurococcales</taxon>
        <taxon>Desulfurococcaceae</taxon>
        <taxon>Ignisphaera</taxon>
    </lineage>
</organism>
<reference evidence="1" key="1">
    <citation type="journal article" date="2020" name="mSystems">
        <title>Genome- and Community-Level Interaction Insights into Carbon Utilization and Element Cycling Functions of Hydrothermarchaeota in Hydrothermal Sediment.</title>
        <authorList>
            <person name="Zhou Z."/>
            <person name="Liu Y."/>
            <person name="Xu W."/>
            <person name="Pan J."/>
            <person name="Luo Z.H."/>
            <person name="Li M."/>
        </authorList>
    </citation>
    <scope>NUCLEOTIDE SEQUENCE [LARGE SCALE GENOMIC DNA]</scope>
    <source>
        <strain evidence="1">SpSt-658</strain>
    </source>
</reference>
<gene>
    <name evidence="1" type="ORF">ENU31_00430</name>
</gene>
<comment type="caution">
    <text evidence="1">The sequence shown here is derived from an EMBL/GenBank/DDBJ whole genome shotgun (WGS) entry which is preliminary data.</text>
</comment>
<sequence length="85" mass="9737">MRLKVVLCREVEQPPFPTLLPRHIIAPIVLCKNLKEIDVDELPKNVIEMIKNRGYSIIDDSAKALEIIGLSLAENEYVKIFIVEH</sequence>
<protein>
    <submittedName>
        <fullName evidence="1">Uncharacterized protein</fullName>
    </submittedName>
</protein>
<proteinExistence type="predicted"/>